<organism evidence="2 3">
    <name type="scientific">Aspergillus tamarii</name>
    <dbReference type="NCBI Taxonomy" id="41984"/>
    <lineage>
        <taxon>Eukaryota</taxon>
        <taxon>Fungi</taxon>
        <taxon>Dikarya</taxon>
        <taxon>Ascomycota</taxon>
        <taxon>Pezizomycotina</taxon>
        <taxon>Eurotiomycetes</taxon>
        <taxon>Eurotiomycetidae</taxon>
        <taxon>Eurotiales</taxon>
        <taxon>Aspergillaceae</taxon>
        <taxon>Aspergillus</taxon>
        <taxon>Aspergillus subgen. Circumdati</taxon>
    </lineage>
</organism>
<gene>
    <name evidence="2" type="ORF">BDV40DRAFT_128726</name>
</gene>
<accession>A0A5N6UB41</accession>
<name>A0A5N6UB41_ASPTM</name>
<proteinExistence type="predicted"/>
<protein>
    <recommendedName>
        <fullName evidence="4">BTB domain-containing protein</fullName>
    </recommendedName>
</protein>
<keyword evidence="3" id="KW-1185">Reference proteome</keyword>
<dbReference type="OrthoDB" id="3594103at2759"/>
<dbReference type="EMBL" id="ML738878">
    <property type="protein sequence ID" value="KAE8155431.1"/>
    <property type="molecule type" value="Genomic_DNA"/>
</dbReference>
<sequence length="243" mass="27765">MSAAKNMASEKALNSATPECPTIDYRQPDSSPYEDLFVTLQIGRKEYSIPRCYLRAYPQFQIGSVNNPYLRLLDIDEDIGHTFVHFLYTGRYETLASAPSKGTYDILKEFQRSIQVYSAALSYEIHGLETLAKKYIEILGRSVPIYSILHTSRTVFSKIPGDKIWIRQYIYTQLQYAFSLDESIFHSDELFQGLQNDPVFGDAVIRMIFGIYSDTISSLRPLRGPNGQMQNMPSHSGKLEIIF</sequence>
<evidence type="ECO:0000313" key="2">
    <source>
        <dbReference type="EMBL" id="KAE8155431.1"/>
    </source>
</evidence>
<reference evidence="2 3" key="1">
    <citation type="submission" date="2019-04" db="EMBL/GenBank/DDBJ databases">
        <title>Friends and foes A comparative genomics study of 23 Aspergillus species from section Flavi.</title>
        <authorList>
            <consortium name="DOE Joint Genome Institute"/>
            <person name="Kjaerbolling I."/>
            <person name="Vesth T."/>
            <person name="Frisvad J.C."/>
            <person name="Nybo J.L."/>
            <person name="Theobald S."/>
            <person name="Kildgaard S."/>
            <person name="Isbrandt T."/>
            <person name="Kuo A."/>
            <person name="Sato A."/>
            <person name="Lyhne E.K."/>
            <person name="Kogle M.E."/>
            <person name="Wiebenga A."/>
            <person name="Kun R.S."/>
            <person name="Lubbers R.J."/>
            <person name="Makela M.R."/>
            <person name="Barry K."/>
            <person name="Chovatia M."/>
            <person name="Clum A."/>
            <person name="Daum C."/>
            <person name="Haridas S."/>
            <person name="He G."/>
            <person name="LaButti K."/>
            <person name="Lipzen A."/>
            <person name="Mondo S."/>
            <person name="Riley R."/>
            <person name="Salamov A."/>
            <person name="Simmons B.A."/>
            <person name="Magnuson J.K."/>
            <person name="Henrissat B."/>
            <person name="Mortensen U.H."/>
            <person name="Larsen T.O."/>
            <person name="Devries R.P."/>
            <person name="Grigoriev I.V."/>
            <person name="Machida M."/>
            <person name="Baker S.E."/>
            <person name="Andersen M.R."/>
        </authorList>
    </citation>
    <scope>NUCLEOTIDE SEQUENCE [LARGE SCALE GENOMIC DNA]</scope>
    <source>
        <strain evidence="2 3">CBS 117626</strain>
    </source>
</reference>
<dbReference type="AlphaFoldDB" id="A0A5N6UB41"/>
<evidence type="ECO:0000313" key="3">
    <source>
        <dbReference type="Proteomes" id="UP000326950"/>
    </source>
</evidence>
<dbReference type="PANTHER" id="PTHR37538:SF1">
    <property type="entry name" value="BTB DOMAIN-CONTAINING PROTEIN"/>
    <property type="match status" value="1"/>
</dbReference>
<evidence type="ECO:0000256" key="1">
    <source>
        <dbReference type="SAM" id="MobiDB-lite"/>
    </source>
</evidence>
<evidence type="ECO:0008006" key="4">
    <source>
        <dbReference type="Google" id="ProtNLM"/>
    </source>
</evidence>
<dbReference type="PANTHER" id="PTHR37538">
    <property type="entry name" value="BTB DOMAIN-CONTAINING PROTEIN"/>
    <property type="match status" value="1"/>
</dbReference>
<feature type="region of interest" description="Disordered" evidence="1">
    <location>
        <begin position="1"/>
        <end position="27"/>
    </location>
</feature>
<dbReference type="Proteomes" id="UP000326950">
    <property type="component" value="Unassembled WGS sequence"/>
</dbReference>